<dbReference type="Gene3D" id="2.60.40.790">
    <property type="match status" value="1"/>
</dbReference>
<dbReference type="InterPro" id="IPR008978">
    <property type="entry name" value="HSP20-like_chaperone"/>
</dbReference>
<feature type="compositionally biased region" description="Basic and acidic residues" evidence="4">
    <location>
        <begin position="187"/>
        <end position="215"/>
    </location>
</feature>
<keyword evidence="7" id="KW-1185">Reference proteome</keyword>
<organism evidence="6 7">
    <name type="scientific">Daphnia galeata</name>
    <dbReference type="NCBI Taxonomy" id="27404"/>
    <lineage>
        <taxon>Eukaryota</taxon>
        <taxon>Metazoa</taxon>
        <taxon>Ecdysozoa</taxon>
        <taxon>Arthropoda</taxon>
        <taxon>Crustacea</taxon>
        <taxon>Branchiopoda</taxon>
        <taxon>Diplostraca</taxon>
        <taxon>Cladocera</taxon>
        <taxon>Anomopoda</taxon>
        <taxon>Daphniidae</taxon>
        <taxon>Daphnia</taxon>
    </lineage>
</organism>
<dbReference type="GO" id="GO:0009408">
    <property type="term" value="P:response to heat"/>
    <property type="evidence" value="ECO:0007669"/>
    <property type="project" value="TreeGrafter"/>
</dbReference>
<accession>A0A8J2RS31</accession>
<reference evidence="6" key="1">
    <citation type="submission" date="2021-11" db="EMBL/GenBank/DDBJ databases">
        <authorList>
            <person name="Schell T."/>
        </authorList>
    </citation>
    <scope>NUCLEOTIDE SEQUENCE</scope>
    <source>
        <strain evidence="6">M5</strain>
    </source>
</reference>
<dbReference type="PROSITE" id="PS01031">
    <property type="entry name" value="SHSP"/>
    <property type="match status" value="1"/>
</dbReference>
<dbReference type="InterPro" id="IPR002068">
    <property type="entry name" value="A-crystallin/Hsp20_dom"/>
</dbReference>
<keyword evidence="1" id="KW-0346">Stress response</keyword>
<dbReference type="InterPro" id="IPR001436">
    <property type="entry name" value="Alpha-crystallin/sHSP_animal"/>
</dbReference>
<dbReference type="AlphaFoldDB" id="A0A8J2RS31"/>
<dbReference type="PANTHER" id="PTHR45640:SF13">
    <property type="entry name" value="HEAT SHOCK PROTEIN 22-RELATED"/>
    <property type="match status" value="1"/>
</dbReference>
<evidence type="ECO:0000256" key="3">
    <source>
        <dbReference type="RuleBase" id="RU003616"/>
    </source>
</evidence>
<evidence type="ECO:0000256" key="1">
    <source>
        <dbReference type="ARBA" id="ARBA00023016"/>
    </source>
</evidence>
<evidence type="ECO:0000256" key="2">
    <source>
        <dbReference type="PROSITE-ProRule" id="PRU00285"/>
    </source>
</evidence>
<dbReference type="GO" id="GO:0051082">
    <property type="term" value="F:unfolded protein binding"/>
    <property type="evidence" value="ECO:0007669"/>
    <property type="project" value="TreeGrafter"/>
</dbReference>
<dbReference type="CDD" id="cd06526">
    <property type="entry name" value="metazoan_ACD"/>
    <property type="match status" value="1"/>
</dbReference>
<evidence type="ECO:0000259" key="5">
    <source>
        <dbReference type="PROSITE" id="PS01031"/>
    </source>
</evidence>
<dbReference type="Proteomes" id="UP000789390">
    <property type="component" value="Unassembled WGS sequence"/>
</dbReference>
<dbReference type="GO" id="GO:0005634">
    <property type="term" value="C:nucleus"/>
    <property type="evidence" value="ECO:0007669"/>
    <property type="project" value="TreeGrafter"/>
</dbReference>
<gene>
    <name evidence="6" type="ORF">DGAL_LOCUS6516</name>
</gene>
<dbReference type="GO" id="GO:0042026">
    <property type="term" value="P:protein refolding"/>
    <property type="evidence" value="ECO:0007669"/>
    <property type="project" value="TreeGrafter"/>
</dbReference>
<dbReference type="OrthoDB" id="10058145at2759"/>
<dbReference type="PANTHER" id="PTHR45640">
    <property type="entry name" value="HEAT SHOCK PROTEIN HSP-12.2-RELATED"/>
    <property type="match status" value="1"/>
</dbReference>
<proteinExistence type="inferred from homology"/>
<sequence length="215" mass="24462">MALWNYDPFSDFCCQGRRCPWRERWGYFQPERVTRWADTSPIHALLSHGFLPSISAVEAAREVVSDKDKYQVTLDLGDFKSNEINVKVVDNSLEVCAEHEEKPDEYGHIFRRIKRRYFLPRNVDFENLKATLSNDGTLVVCAQKKAIETGKERQIEIQKLPAESKSQPEISRKTEQGGAACCGAGKGVEKGKEQETGKKEEETNIPVRREVGAKN</sequence>
<protein>
    <recommendedName>
        <fullName evidence="5">SHSP domain-containing protein</fullName>
    </recommendedName>
</protein>
<dbReference type="PRINTS" id="PR00299">
    <property type="entry name" value="ACRYSTALLIN"/>
</dbReference>
<evidence type="ECO:0000313" key="7">
    <source>
        <dbReference type="Proteomes" id="UP000789390"/>
    </source>
</evidence>
<evidence type="ECO:0000256" key="4">
    <source>
        <dbReference type="SAM" id="MobiDB-lite"/>
    </source>
</evidence>
<feature type="domain" description="SHSP" evidence="5">
    <location>
        <begin position="52"/>
        <end position="160"/>
    </location>
</feature>
<dbReference type="GO" id="GO:0005737">
    <property type="term" value="C:cytoplasm"/>
    <property type="evidence" value="ECO:0007669"/>
    <property type="project" value="TreeGrafter"/>
</dbReference>
<feature type="region of interest" description="Disordered" evidence="4">
    <location>
        <begin position="161"/>
        <end position="215"/>
    </location>
</feature>
<name>A0A8J2RS31_9CRUS</name>
<dbReference type="EMBL" id="CAKKLH010000115">
    <property type="protein sequence ID" value="CAH0103841.1"/>
    <property type="molecule type" value="Genomic_DNA"/>
</dbReference>
<dbReference type="Pfam" id="PF00011">
    <property type="entry name" value="HSP20"/>
    <property type="match status" value="1"/>
</dbReference>
<comment type="similarity">
    <text evidence="2 3">Belongs to the small heat shock protein (HSP20) family.</text>
</comment>
<comment type="caution">
    <text evidence="6">The sequence shown here is derived from an EMBL/GenBank/DDBJ whole genome shotgun (WGS) entry which is preliminary data.</text>
</comment>
<dbReference type="SUPFAM" id="SSF49764">
    <property type="entry name" value="HSP20-like chaperones"/>
    <property type="match status" value="1"/>
</dbReference>
<evidence type="ECO:0000313" key="6">
    <source>
        <dbReference type="EMBL" id="CAH0103841.1"/>
    </source>
</evidence>